<keyword evidence="5 8" id="KW-0443">Lipid metabolism</keyword>
<dbReference type="AlphaFoldDB" id="A0A8A4TWJ7"/>
<sequence>MLDVTGIMDIIPHRYPMLLVDRIMEYESCKRIVGLKNVTINEHFFAGHFPGRPVMPGVMIIEALAQTGGVLIAQEFEDIHEYVIFFMTIDNVKFRKPVVPGDQIRLECEVLHFRRKVCRLKGQAFVDGKLVASAEFSSMLVKRDG</sequence>
<accession>A0A8A4TWJ7</accession>
<dbReference type="InterPro" id="IPR029069">
    <property type="entry name" value="HotDog_dom_sf"/>
</dbReference>
<dbReference type="CDD" id="cd01288">
    <property type="entry name" value="FabZ"/>
    <property type="match status" value="1"/>
</dbReference>
<dbReference type="EC" id="4.2.1.59" evidence="8"/>
<keyword evidence="3 8" id="KW-0444">Lipid biosynthesis</keyword>
<dbReference type="GO" id="GO:0009245">
    <property type="term" value="P:lipid A biosynthetic process"/>
    <property type="evidence" value="ECO:0007669"/>
    <property type="project" value="UniProtKB-UniRule"/>
</dbReference>
<dbReference type="KEGG" id="scor:J3U87_13970"/>
<comment type="similarity">
    <text evidence="8">Belongs to the thioester dehydratase family. FabZ subfamily.</text>
</comment>
<evidence type="ECO:0000313" key="10">
    <source>
        <dbReference type="Proteomes" id="UP000663929"/>
    </source>
</evidence>
<dbReference type="PANTHER" id="PTHR30272">
    <property type="entry name" value="3-HYDROXYACYL-[ACYL-CARRIER-PROTEIN] DEHYDRATASE"/>
    <property type="match status" value="1"/>
</dbReference>
<dbReference type="Pfam" id="PF07977">
    <property type="entry name" value="FabA"/>
    <property type="match status" value="1"/>
</dbReference>
<comment type="catalytic activity">
    <reaction evidence="8">
        <text>a (3R)-hydroxyacyl-[ACP] = a (2E)-enoyl-[ACP] + H2O</text>
        <dbReference type="Rhea" id="RHEA:13097"/>
        <dbReference type="Rhea" id="RHEA-COMP:9925"/>
        <dbReference type="Rhea" id="RHEA-COMP:9945"/>
        <dbReference type="ChEBI" id="CHEBI:15377"/>
        <dbReference type="ChEBI" id="CHEBI:78784"/>
        <dbReference type="ChEBI" id="CHEBI:78827"/>
        <dbReference type="EC" id="4.2.1.59"/>
    </reaction>
</comment>
<dbReference type="GO" id="GO:0005737">
    <property type="term" value="C:cytoplasm"/>
    <property type="evidence" value="ECO:0007669"/>
    <property type="project" value="UniProtKB-SubCell"/>
</dbReference>
<dbReference type="HAMAP" id="MF_00406">
    <property type="entry name" value="FabZ"/>
    <property type="match status" value="1"/>
</dbReference>
<dbReference type="Gene3D" id="3.10.129.10">
    <property type="entry name" value="Hotdog Thioesterase"/>
    <property type="match status" value="1"/>
</dbReference>
<feature type="active site" evidence="8">
    <location>
        <position position="48"/>
    </location>
</feature>
<dbReference type="NCBIfam" id="NF000582">
    <property type="entry name" value="PRK00006.1"/>
    <property type="match status" value="1"/>
</dbReference>
<dbReference type="SUPFAM" id="SSF54637">
    <property type="entry name" value="Thioesterase/thiol ester dehydrase-isomerase"/>
    <property type="match status" value="1"/>
</dbReference>
<evidence type="ECO:0000313" key="9">
    <source>
        <dbReference type="EMBL" id="QTD53558.1"/>
    </source>
</evidence>
<keyword evidence="4 8" id="KW-0441">Lipid A biosynthesis</keyword>
<dbReference type="GO" id="GO:0006633">
    <property type="term" value="P:fatty acid biosynthetic process"/>
    <property type="evidence" value="ECO:0007669"/>
    <property type="project" value="UniProtKB-UniRule"/>
</dbReference>
<reference evidence="9" key="1">
    <citation type="submission" date="2021-03" db="EMBL/GenBank/DDBJ databases">
        <title>Acanthopleuribacteraceae sp. M133.</title>
        <authorList>
            <person name="Wang G."/>
        </authorList>
    </citation>
    <scope>NUCLEOTIDE SEQUENCE</scope>
    <source>
        <strain evidence="9">M133</strain>
    </source>
</reference>
<keyword evidence="6 8" id="KW-0456">Lyase</keyword>
<comment type="function">
    <text evidence="7 8">Involved in unsaturated fatty acids biosynthesis. Catalyzes the dehydration of short chain beta-hydroxyacyl-ACPs and long chain saturated and unsaturated beta-hydroxyacyl-ACPs.</text>
</comment>
<evidence type="ECO:0000256" key="7">
    <source>
        <dbReference type="ARBA" id="ARBA00025049"/>
    </source>
</evidence>
<evidence type="ECO:0000256" key="3">
    <source>
        <dbReference type="ARBA" id="ARBA00022516"/>
    </source>
</evidence>
<dbReference type="PANTHER" id="PTHR30272:SF1">
    <property type="entry name" value="3-HYDROXYACYL-[ACYL-CARRIER-PROTEIN] DEHYDRATASE"/>
    <property type="match status" value="1"/>
</dbReference>
<name>A0A8A4TWJ7_SULCO</name>
<evidence type="ECO:0000256" key="6">
    <source>
        <dbReference type="ARBA" id="ARBA00023239"/>
    </source>
</evidence>
<evidence type="ECO:0000256" key="2">
    <source>
        <dbReference type="ARBA" id="ARBA00022490"/>
    </source>
</evidence>
<dbReference type="GO" id="GO:0019171">
    <property type="term" value="F:(3R)-hydroxyacyl-[acyl-carrier-protein] dehydratase activity"/>
    <property type="evidence" value="ECO:0007669"/>
    <property type="project" value="UniProtKB-EC"/>
</dbReference>
<keyword evidence="10" id="KW-1185">Reference proteome</keyword>
<dbReference type="EMBL" id="CP071793">
    <property type="protein sequence ID" value="QTD53558.1"/>
    <property type="molecule type" value="Genomic_DNA"/>
</dbReference>
<evidence type="ECO:0000256" key="1">
    <source>
        <dbReference type="ARBA" id="ARBA00004496"/>
    </source>
</evidence>
<proteinExistence type="inferred from homology"/>
<dbReference type="InterPro" id="IPR013114">
    <property type="entry name" value="FabA_FabZ"/>
</dbReference>
<evidence type="ECO:0000256" key="5">
    <source>
        <dbReference type="ARBA" id="ARBA00023098"/>
    </source>
</evidence>
<organism evidence="9 10">
    <name type="scientific">Sulfidibacter corallicola</name>
    <dbReference type="NCBI Taxonomy" id="2818388"/>
    <lineage>
        <taxon>Bacteria</taxon>
        <taxon>Pseudomonadati</taxon>
        <taxon>Acidobacteriota</taxon>
        <taxon>Holophagae</taxon>
        <taxon>Acanthopleuribacterales</taxon>
        <taxon>Acanthopleuribacteraceae</taxon>
        <taxon>Sulfidibacter</taxon>
    </lineage>
</organism>
<dbReference type="GO" id="GO:0016020">
    <property type="term" value="C:membrane"/>
    <property type="evidence" value="ECO:0007669"/>
    <property type="project" value="GOC"/>
</dbReference>
<dbReference type="InterPro" id="IPR010084">
    <property type="entry name" value="FabZ"/>
</dbReference>
<dbReference type="Proteomes" id="UP000663929">
    <property type="component" value="Chromosome"/>
</dbReference>
<evidence type="ECO:0000256" key="8">
    <source>
        <dbReference type="HAMAP-Rule" id="MF_00406"/>
    </source>
</evidence>
<protein>
    <recommendedName>
        <fullName evidence="8">3-hydroxyacyl-[acyl-carrier-protein] dehydratase FabZ</fullName>
        <ecNumber evidence="8">4.2.1.59</ecNumber>
    </recommendedName>
    <alternativeName>
        <fullName evidence="8">(3R)-hydroxymyristoyl-[acyl-carrier-protein] dehydratase</fullName>
        <shortName evidence="8">(3R)-hydroxymyristoyl-ACP dehydrase</shortName>
    </alternativeName>
    <alternativeName>
        <fullName evidence="8">Beta-hydroxyacyl-ACP dehydratase</fullName>
    </alternativeName>
</protein>
<dbReference type="FunFam" id="3.10.129.10:FF:000001">
    <property type="entry name" value="3-hydroxyacyl-[acyl-carrier-protein] dehydratase FabZ"/>
    <property type="match status" value="1"/>
</dbReference>
<dbReference type="NCBIfam" id="TIGR01750">
    <property type="entry name" value="fabZ"/>
    <property type="match status" value="1"/>
</dbReference>
<evidence type="ECO:0000256" key="4">
    <source>
        <dbReference type="ARBA" id="ARBA00022556"/>
    </source>
</evidence>
<keyword evidence="2 8" id="KW-0963">Cytoplasm</keyword>
<gene>
    <name evidence="8 9" type="primary">fabZ</name>
    <name evidence="9" type="ORF">J3U87_13970</name>
</gene>
<comment type="subcellular location">
    <subcellularLocation>
        <location evidence="1 8">Cytoplasm</location>
    </subcellularLocation>
</comment>